<dbReference type="GO" id="GO:0032259">
    <property type="term" value="P:methylation"/>
    <property type="evidence" value="ECO:0007669"/>
    <property type="project" value="UniProtKB-KW"/>
</dbReference>
<evidence type="ECO:0000256" key="7">
    <source>
        <dbReference type="ARBA" id="ARBA00022723"/>
    </source>
</evidence>
<feature type="repeat" description="TPR" evidence="16">
    <location>
        <begin position="63"/>
        <end position="96"/>
    </location>
</feature>
<dbReference type="RefSeq" id="XP_017890867.1">
    <property type="nucleotide sequence ID" value="XM_018035378.2"/>
</dbReference>
<dbReference type="InterPro" id="IPR001214">
    <property type="entry name" value="SET_dom"/>
</dbReference>
<dbReference type="GO" id="GO:0008170">
    <property type="term" value="F:N-methyltransferase activity"/>
    <property type="evidence" value="ECO:0007669"/>
    <property type="project" value="UniProtKB-ARBA"/>
</dbReference>
<dbReference type="SUPFAM" id="SSF144232">
    <property type="entry name" value="HIT/MYND zinc finger-like"/>
    <property type="match status" value="1"/>
</dbReference>
<dbReference type="Gene3D" id="1.25.40.10">
    <property type="entry name" value="Tetratricopeptide repeat domain"/>
    <property type="match status" value="2"/>
</dbReference>
<dbReference type="Pfam" id="PF00856">
    <property type="entry name" value="SET"/>
    <property type="match status" value="1"/>
</dbReference>
<keyword evidence="6" id="KW-0949">S-adenosyl-L-methionine</keyword>
<organism evidence="19 20">
    <name type="scientific">Ceratina calcarata</name>
    <dbReference type="NCBI Taxonomy" id="156304"/>
    <lineage>
        <taxon>Eukaryota</taxon>
        <taxon>Metazoa</taxon>
        <taxon>Ecdysozoa</taxon>
        <taxon>Arthropoda</taxon>
        <taxon>Hexapoda</taxon>
        <taxon>Insecta</taxon>
        <taxon>Pterygota</taxon>
        <taxon>Neoptera</taxon>
        <taxon>Endopterygota</taxon>
        <taxon>Hymenoptera</taxon>
        <taxon>Apocrita</taxon>
        <taxon>Aculeata</taxon>
        <taxon>Apoidea</taxon>
        <taxon>Anthophila</taxon>
        <taxon>Apidae</taxon>
        <taxon>Ceratina</taxon>
        <taxon>Zadontomerus</taxon>
    </lineage>
</organism>
<dbReference type="InterPro" id="IPR046341">
    <property type="entry name" value="SET_dom_sf"/>
</dbReference>
<dbReference type="Gene3D" id="1.10.220.160">
    <property type="match status" value="1"/>
</dbReference>
<keyword evidence="9" id="KW-0862">Zinc</keyword>
<dbReference type="GO" id="GO:0005737">
    <property type="term" value="C:cytoplasm"/>
    <property type="evidence" value="ECO:0007669"/>
    <property type="project" value="UniProtKB-SubCell"/>
</dbReference>
<accession>A0AAJ7NES7</accession>
<keyword evidence="10" id="KW-0539">Nucleus</keyword>
<evidence type="ECO:0000256" key="2">
    <source>
        <dbReference type="ARBA" id="ARBA00004496"/>
    </source>
</evidence>
<protein>
    <recommendedName>
        <fullName evidence="13">Protein-lysine N-methyltransferase SMYD4</fullName>
    </recommendedName>
    <alternativeName>
        <fullName evidence="14">SET and MYND domain-containing protein 4</fullName>
    </alternativeName>
</protein>
<evidence type="ECO:0000259" key="18">
    <source>
        <dbReference type="PROSITE" id="PS50865"/>
    </source>
</evidence>
<dbReference type="SUPFAM" id="SSF48452">
    <property type="entry name" value="TPR-like"/>
    <property type="match status" value="1"/>
</dbReference>
<dbReference type="InterPro" id="IPR044421">
    <property type="entry name" value="SMYD4_SET"/>
</dbReference>
<dbReference type="SUPFAM" id="SSF82199">
    <property type="entry name" value="SET domain"/>
    <property type="match status" value="1"/>
</dbReference>
<evidence type="ECO:0000256" key="9">
    <source>
        <dbReference type="ARBA" id="ARBA00022833"/>
    </source>
</evidence>
<dbReference type="Pfam" id="PF01753">
    <property type="entry name" value="zf-MYND"/>
    <property type="match status" value="1"/>
</dbReference>
<sequence length="736" mass="85377">MQWQNVLEFVSVKRSTSTPKEEANREDELMSRLWDDKIIKQSVNWWLDDVHRKRKQSKSVVKAETFKNLGNKMFQAKRYIKSIEFYTKSASYAPLDSSQLSIAFANRSASLFYLYRYDECIRDAKLAIKFNYPKQLHYKLYLRTIQCYLKLGKSCSAEEMLSKLEEIINDPDYVKPSMKSSIEQKMREVKLVEPTCAENVLENDSSLSKARSEFLFKENPVFLGASECVDVKYDEEVGRHVVANRFIKRGDILFVEKPVSFVFRDDTVVNDLCQHCSCVTTDIPVPCTTCLNAFYCNEKCLSEAWSSYHRWECPGFQMGLWRDIGIGHLALKVLLTCTTTTDRVRFNDVQNLCTNFNESSMGDLTLYGTTAIMLTIYLSEYTNYFEVNDIEDSLMTKFSDRSFNSNFDTSTDANRRLYISCLLLRHILQLISNGHAIPRSDALLNTSDFSTDDDIVATGIYPSASMMNHSCDPNIINIFVDQHLIVRASRDIAHGKEIFNCYGPHYRYLATEDRQKHLKSQYSFTCKCHACVQPKWRWFTERFSGMRCSKCNGALCDINDFIYCLDCGNRSCSNLLKKVVFTESMFREAQLLFDSGKLEDALSKLNECLKLQRAVLYKYNENITASLNLMAKMYKTSERWVDSIECLKDSLPAVTERFGFCSWELLNQLNDLTDVSFSFLEKEARTNTDTYKYILQIAEFHLRKMERIAYHICGTWSKVYRDIEAKQRQISLLKEA</sequence>
<evidence type="ECO:0000256" key="15">
    <source>
        <dbReference type="PROSITE-ProRule" id="PRU00134"/>
    </source>
</evidence>
<keyword evidence="5" id="KW-0808">Transferase</keyword>
<dbReference type="PROSITE" id="PS50005">
    <property type="entry name" value="TPR"/>
    <property type="match status" value="1"/>
</dbReference>
<keyword evidence="19" id="KW-1185">Reference proteome</keyword>
<comment type="subcellular location">
    <subcellularLocation>
        <location evidence="2">Cytoplasm</location>
    </subcellularLocation>
    <subcellularLocation>
        <location evidence="1">Nucleus</location>
    </subcellularLocation>
</comment>
<dbReference type="PROSITE" id="PS50865">
    <property type="entry name" value="ZF_MYND_2"/>
    <property type="match status" value="1"/>
</dbReference>
<evidence type="ECO:0000256" key="4">
    <source>
        <dbReference type="ARBA" id="ARBA00022603"/>
    </source>
</evidence>
<evidence type="ECO:0000256" key="16">
    <source>
        <dbReference type="PROSITE-ProRule" id="PRU00339"/>
    </source>
</evidence>
<evidence type="ECO:0000256" key="1">
    <source>
        <dbReference type="ARBA" id="ARBA00004123"/>
    </source>
</evidence>
<proteinExistence type="predicted"/>
<keyword evidence="3" id="KW-0963">Cytoplasm</keyword>
<keyword evidence="4" id="KW-0489">Methyltransferase</keyword>
<dbReference type="GO" id="GO:0008757">
    <property type="term" value="F:S-adenosylmethionine-dependent methyltransferase activity"/>
    <property type="evidence" value="ECO:0007669"/>
    <property type="project" value="UniProtKB-ARBA"/>
</dbReference>
<dbReference type="GO" id="GO:0008270">
    <property type="term" value="F:zinc ion binding"/>
    <property type="evidence" value="ECO:0007669"/>
    <property type="project" value="UniProtKB-KW"/>
</dbReference>
<keyword evidence="16" id="KW-0802">TPR repeat</keyword>
<dbReference type="GO" id="GO:0008276">
    <property type="term" value="F:protein methyltransferase activity"/>
    <property type="evidence" value="ECO:0007669"/>
    <property type="project" value="UniProtKB-ARBA"/>
</dbReference>
<dbReference type="InterPro" id="IPR052097">
    <property type="entry name" value="SET-MYND_domain_protein"/>
</dbReference>
<evidence type="ECO:0000256" key="5">
    <source>
        <dbReference type="ARBA" id="ARBA00022679"/>
    </source>
</evidence>
<evidence type="ECO:0000256" key="8">
    <source>
        <dbReference type="ARBA" id="ARBA00022771"/>
    </source>
</evidence>
<dbReference type="Gene3D" id="2.170.270.10">
    <property type="entry name" value="SET domain"/>
    <property type="match status" value="1"/>
</dbReference>
<dbReference type="SMART" id="SM00028">
    <property type="entry name" value="TPR"/>
    <property type="match status" value="3"/>
</dbReference>
<feature type="domain" description="SET" evidence="17">
    <location>
        <begin position="227"/>
        <end position="503"/>
    </location>
</feature>
<gene>
    <name evidence="20" type="primary">LOC108631448</name>
</gene>
<dbReference type="CDD" id="cd10536">
    <property type="entry name" value="SET_SMYD4"/>
    <property type="match status" value="1"/>
</dbReference>
<evidence type="ECO:0000259" key="17">
    <source>
        <dbReference type="PROSITE" id="PS50280"/>
    </source>
</evidence>
<dbReference type="InterPro" id="IPR011990">
    <property type="entry name" value="TPR-like_helical_dom_sf"/>
</dbReference>
<keyword evidence="8 15" id="KW-0863">Zinc-finger</keyword>
<dbReference type="Proteomes" id="UP000694925">
    <property type="component" value="Unplaced"/>
</dbReference>
<evidence type="ECO:0000256" key="14">
    <source>
        <dbReference type="ARBA" id="ARBA00093680"/>
    </source>
</evidence>
<evidence type="ECO:0000313" key="19">
    <source>
        <dbReference type="Proteomes" id="UP000694925"/>
    </source>
</evidence>
<dbReference type="Gene3D" id="6.10.140.2220">
    <property type="match status" value="1"/>
</dbReference>
<evidence type="ECO:0000256" key="11">
    <source>
        <dbReference type="ARBA" id="ARBA00048985"/>
    </source>
</evidence>
<dbReference type="GeneID" id="108631448"/>
<evidence type="ECO:0000256" key="12">
    <source>
        <dbReference type="ARBA" id="ARBA00093423"/>
    </source>
</evidence>
<dbReference type="KEGG" id="ccal:108631448"/>
<comment type="function">
    <text evidence="12">Protein-lysine N-methyltransferase. Monomethylates PRMT5, modulating its transcriptional activity. May also act as a histone methyltransferase. Plays a critical role in cardiac development. Acts as a key epigenetic regulator of gene expression during cardiac development via its dual activities as a methyltransferase and negative regulator of HDAC1.</text>
</comment>
<feature type="domain" description="MYND-type" evidence="18">
    <location>
        <begin position="273"/>
        <end position="313"/>
    </location>
</feature>
<evidence type="ECO:0000313" key="20">
    <source>
        <dbReference type="RefSeq" id="XP_017890867.1"/>
    </source>
</evidence>
<dbReference type="GO" id="GO:0005634">
    <property type="term" value="C:nucleus"/>
    <property type="evidence" value="ECO:0007669"/>
    <property type="project" value="UniProtKB-SubCell"/>
</dbReference>
<name>A0AAJ7NES7_9HYME</name>
<dbReference type="PANTHER" id="PTHR46165:SF2">
    <property type="entry name" value="SET AND MYND DOMAIN-CONTAINING PROTEIN 4"/>
    <property type="match status" value="1"/>
</dbReference>
<dbReference type="PROSITE" id="PS01360">
    <property type="entry name" value="ZF_MYND_1"/>
    <property type="match status" value="1"/>
</dbReference>
<evidence type="ECO:0000256" key="3">
    <source>
        <dbReference type="ARBA" id="ARBA00022490"/>
    </source>
</evidence>
<evidence type="ECO:0000256" key="13">
    <source>
        <dbReference type="ARBA" id="ARBA00093635"/>
    </source>
</evidence>
<dbReference type="SMART" id="SM00317">
    <property type="entry name" value="SET"/>
    <property type="match status" value="1"/>
</dbReference>
<reference evidence="20" key="1">
    <citation type="submission" date="2025-08" db="UniProtKB">
        <authorList>
            <consortium name="RefSeq"/>
        </authorList>
    </citation>
    <scope>IDENTIFICATION</scope>
    <source>
        <tissue evidence="20">Whole body</tissue>
    </source>
</reference>
<keyword evidence="7" id="KW-0479">Metal-binding</keyword>
<dbReference type="InterPro" id="IPR002893">
    <property type="entry name" value="Znf_MYND"/>
</dbReference>
<evidence type="ECO:0000256" key="10">
    <source>
        <dbReference type="ARBA" id="ARBA00023242"/>
    </source>
</evidence>
<dbReference type="InterPro" id="IPR019734">
    <property type="entry name" value="TPR_rpt"/>
</dbReference>
<dbReference type="PROSITE" id="PS50280">
    <property type="entry name" value="SET"/>
    <property type="match status" value="1"/>
</dbReference>
<dbReference type="AlphaFoldDB" id="A0AAJ7NES7"/>
<comment type="catalytic activity">
    <reaction evidence="11">
        <text>L-lysyl-[protein] + S-adenosyl-L-methionine = N(6)-methyl-L-lysyl-[protein] + S-adenosyl-L-homocysteine + H(+)</text>
        <dbReference type="Rhea" id="RHEA:51736"/>
        <dbReference type="Rhea" id="RHEA-COMP:9752"/>
        <dbReference type="Rhea" id="RHEA-COMP:13053"/>
        <dbReference type="ChEBI" id="CHEBI:15378"/>
        <dbReference type="ChEBI" id="CHEBI:29969"/>
        <dbReference type="ChEBI" id="CHEBI:57856"/>
        <dbReference type="ChEBI" id="CHEBI:59789"/>
        <dbReference type="ChEBI" id="CHEBI:61929"/>
    </reaction>
</comment>
<dbReference type="GO" id="GO:0042826">
    <property type="term" value="F:histone deacetylase binding"/>
    <property type="evidence" value="ECO:0007669"/>
    <property type="project" value="TreeGrafter"/>
</dbReference>
<evidence type="ECO:0000256" key="6">
    <source>
        <dbReference type="ARBA" id="ARBA00022691"/>
    </source>
</evidence>
<dbReference type="PANTHER" id="PTHR46165">
    <property type="entry name" value="SET AND MYND DOMAIN-CONTAINING PROTEIN 4"/>
    <property type="match status" value="1"/>
</dbReference>